<organism evidence="2 3">
    <name type="scientific">Brassica campestris</name>
    <name type="common">Field mustard</name>
    <dbReference type="NCBI Taxonomy" id="3711"/>
    <lineage>
        <taxon>Eukaryota</taxon>
        <taxon>Viridiplantae</taxon>
        <taxon>Streptophyta</taxon>
        <taxon>Embryophyta</taxon>
        <taxon>Tracheophyta</taxon>
        <taxon>Spermatophyta</taxon>
        <taxon>Magnoliopsida</taxon>
        <taxon>eudicotyledons</taxon>
        <taxon>Gunneridae</taxon>
        <taxon>Pentapetalae</taxon>
        <taxon>rosids</taxon>
        <taxon>malvids</taxon>
        <taxon>Brassicales</taxon>
        <taxon>Brassicaceae</taxon>
        <taxon>Brassiceae</taxon>
        <taxon>Brassica</taxon>
    </lineage>
</organism>
<dbReference type="STRING" id="51351.M4E1X8"/>
<reference evidence="2 3" key="1">
    <citation type="journal article" date="2011" name="Nat. Genet.">
        <title>The genome of the mesopolyploid crop species Brassica rapa.</title>
        <authorList>
            <consortium name="Brassica rapa Genome Sequencing Project Consortium"/>
            <person name="Wang X."/>
            <person name="Wang H."/>
            <person name="Wang J."/>
            <person name="Sun R."/>
            <person name="Wu J."/>
            <person name="Liu S."/>
            <person name="Bai Y."/>
            <person name="Mun J.H."/>
            <person name="Bancroft I."/>
            <person name="Cheng F."/>
            <person name="Huang S."/>
            <person name="Li X."/>
            <person name="Hua W."/>
            <person name="Wang J."/>
            <person name="Wang X."/>
            <person name="Freeling M."/>
            <person name="Pires J.C."/>
            <person name="Paterson A.H."/>
            <person name="Chalhoub B."/>
            <person name="Wang B."/>
            <person name="Hayward A."/>
            <person name="Sharpe A.G."/>
            <person name="Park B.S."/>
            <person name="Weisshaar B."/>
            <person name="Liu B."/>
            <person name="Li B."/>
            <person name="Liu B."/>
            <person name="Tong C."/>
            <person name="Song C."/>
            <person name="Duran C."/>
            <person name="Peng C."/>
            <person name="Geng C."/>
            <person name="Koh C."/>
            <person name="Lin C."/>
            <person name="Edwards D."/>
            <person name="Mu D."/>
            <person name="Shen D."/>
            <person name="Soumpourou E."/>
            <person name="Li F."/>
            <person name="Fraser F."/>
            <person name="Conant G."/>
            <person name="Lassalle G."/>
            <person name="King G.J."/>
            <person name="Bonnema G."/>
            <person name="Tang H."/>
            <person name="Wang H."/>
            <person name="Belcram H."/>
            <person name="Zhou H."/>
            <person name="Hirakawa H."/>
            <person name="Abe H."/>
            <person name="Guo H."/>
            <person name="Wang H."/>
            <person name="Jin H."/>
            <person name="Parkin I.A."/>
            <person name="Batley J."/>
            <person name="Kim J.S."/>
            <person name="Just J."/>
            <person name="Li J."/>
            <person name="Xu J."/>
            <person name="Deng J."/>
            <person name="Kim J.A."/>
            <person name="Li J."/>
            <person name="Yu J."/>
            <person name="Meng J."/>
            <person name="Wang J."/>
            <person name="Min J."/>
            <person name="Poulain J."/>
            <person name="Wang J."/>
            <person name="Hatakeyama K."/>
            <person name="Wu K."/>
            <person name="Wang L."/>
            <person name="Fang L."/>
            <person name="Trick M."/>
            <person name="Links M.G."/>
            <person name="Zhao M."/>
            <person name="Jin M."/>
            <person name="Ramchiary N."/>
            <person name="Drou N."/>
            <person name="Berkman P.J."/>
            <person name="Cai Q."/>
            <person name="Huang Q."/>
            <person name="Li R."/>
            <person name="Tabata S."/>
            <person name="Cheng S."/>
            <person name="Zhang S."/>
            <person name="Zhang S."/>
            <person name="Huang S."/>
            <person name="Sato S."/>
            <person name="Sun S."/>
            <person name="Kwon S.J."/>
            <person name="Choi S.R."/>
            <person name="Lee T.H."/>
            <person name="Fan W."/>
            <person name="Zhao X."/>
            <person name="Tan X."/>
            <person name="Xu X."/>
            <person name="Wang Y."/>
            <person name="Qiu Y."/>
            <person name="Yin Y."/>
            <person name="Li Y."/>
            <person name="Du Y."/>
            <person name="Liao Y."/>
            <person name="Lim Y."/>
            <person name="Narusaka Y."/>
            <person name="Wang Y."/>
            <person name="Wang Z."/>
            <person name="Li Z."/>
            <person name="Wang Z."/>
            <person name="Xiong Z."/>
            <person name="Zhang Z."/>
        </authorList>
    </citation>
    <scope>NUCLEOTIDE SEQUENCE [LARGE SCALE GENOMIC DNA]</scope>
    <source>
        <strain evidence="2 3">cv. Chiifu-401-42</strain>
    </source>
</reference>
<dbReference type="InterPro" id="IPR057499">
    <property type="entry name" value="Kelch_FKB95"/>
</dbReference>
<name>M4E1X8_BRACM</name>
<dbReference type="EnsemblPlants" id="Bra022778.1">
    <property type="protein sequence ID" value="Bra022778.1-P"/>
    <property type="gene ID" value="Bra022778"/>
</dbReference>
<dbReference type="OMA" id="WERDEMM"/>
<proteinExistence type="predicted"/>
<dbReference type="HOGENOM" id="CLU_032521_1_2_1"/>
<dbReference type="InterPro" id="IPR015915">
    <property type="entry name" value="Kelch-typ_b-propeller"/>
</dbReference>
<dbReference type="Gene3D" id="2.120.10.80">
    <property type="entry name" value="Kelch-type beta propeller"/>
    <property type="match status" value="1"/>
</dbReference>
<accession>M4E1X8</accession>
<dbReference type="Pfam" id="PF25210">
    <property type="entry name" value="Kelch_FKB95"/>
    <property type="match status" value="1"/>
</dbReference>
<dbReference type="Pfam" id="PF00646">
    <property type="entry name" value="F-box"/>
    <property type="match status" value="1"/>
</dbReference>
<reference evidence="2" key="3">
    <citation type="submission" date="2023-03" db="UniProtKB">
        <authorList>
            <consortium name="EnsemblPlants"/>
        </authorList>
    </citation>
    <scope>IDENTIFICATION</scope>
    <source>
        <strain evidence="2">cv. Chiifu-401-42</strain>
    </source>
</reference>
<dbReference type="AlphaFoldDB" id="M4E1X8"/>
<protein>
    <recommendedName>
        <fullName evidence="1">F-box domain-containing protein</fullName>
    </recommendedName>
</protein>
<keyword evidence="3" id="KW-1185">Reference proteome</keyword>
<dbReference type="Proteomes" id="UP000011750">
    <property type="component" value="Chromosome A03"/>
</dbReference>
<dbReference type="InterPro" id="IPR001810">
    <property type="entry name" value="F-box_dom"/>
</dbReference>
<dbReference type="SMART" id="SM00256">
    <property type="entry name" value="FBOX"/>
    <property type="match status" value="1"/>
</dbReference>
<dbReference type="Gramene" id="Bra022778.1">
    <property type="protein sequence ID" value="Bra022778.1-P"/>
    <property type="gene ID" value="Bra022778"/>
</dbReference>
<dbReference type="InterPro" id="IPR036047">
    <property type="entry name" value="F-box-like_dom_sf"/>
</dbReference>
<sequence length="355" mass="41454">MSSKKIMAKEEQSSLIMLLPLDVIVDILARVSRFDYPILSLVCKHFQSIVTSPEIFTRRSLLGRTEHCLYVFLVDEDEPVWRKRLYILCPKANGEHRLVLIRSLPDMPTYISQTATGSRIYVFSWSNKHHMITLSIDCGSHTVQPLPDVPVLMSPRMADIIKGRIYVIGYDNGWERVMVVFNTETQMWEPRVIRLDKKGNKCTDGCAVMGDKMYMRNLSKTLVYDPKESKWERDEMMNLHKWKNACVVDDVLYFYNPCDFYDREGGLRAYDQKQRRWRVVNGLEPLLPETTSSAWPHVVNYGGKLALFYLKRNEIWCDEISLETRQDGEIWGKVEWCERLVTGNFDFMKALDVVV</sequence>
<dbReference type="SUPFAM" id="SSF81383">
    <property type="entry name" value="F-box domain"/>
    <property type="match status" value="1"/>
</dbReference>
<dbReference type="PANTHER" id="PTHR24414:SF135">
    <property type="entry name" value="F-BOX DOMAIN-CONTAINING PROTEIN"/>
    <property type="match status" value="1"/>
</dbReference>
<dbReference type="InParanoid" id="M4E1X8"/>
<evidence type="ECO:0000259" key="1">
    <source>
        <dbReference type="PROSITE" id="PS50181"/>
    </source>
</evidence>
<evidence type="ECO:0000313" key="3">
    <source>
        <dbReference type="Proteomes" id="UP000011750"/>
    </source>
</evidence>
<dbReference type="eggNOG" id="KOG1072">
    <property type="taxonomic scope" value="Eukaryota"/>
</dbReference>
<dbReference type="PROSITE" id="PS50181">
    <property type="entry name" value="FBOX"/>
    <property type="match status" value="1"/>
</dbReference>
<feature type="domain" description="F-box" evidence="1">
    <location>
        <begin position="13"/>
        <end position="59"/>
    </location>
</feature>
<reference evidence="2 3" key="2">
    <citation type="journal article" date="2018" name="Hortic Res">
        <title>Improved Brassica rapa reference genome by single-molecule sequencing and chromosome conformation capture technologies.</title>
        <authorList>
            <person name="Zhang L."/>
            <person name="Cai X."/>
            <person name="Wu J."/>
            <person name="Liu M."/>
            <person name="Grob S."/>
            <person name="Cheng F."/>
            <person name="Liang J."/>
            <person name="Cai C."/>
            <person name="Liu Z."/>
            <person name="Liu B."/>
            <person name="Wang F."/>
            <person name="Li S."/>
            <person name="Liu F."/>
            <person name="Li X."/>
            <person name="Cheng L."/>
            <person name="Yang W."/>
            <person name="Li M.H."/>
            <person name="Grossniklaus U."/>
            <person name="Zheng H."/>
            <person name="Wang X."/>
        </authorList>
    </citation>
    <scope>NUCLEOTIDE SEQUENCE [LARGE SCALE GENOMIC DNA]</scope>
    <source>
        <strain evidence="2 3">cv. Chiifu-401-42</strain>
    </source>
</reference>
<evidence type="ECO:0000313" key="2">
    <source>
        <dbReference type="EnsemblPlants" id="Bra022778.1-P"/>
    </source>
</evidence>
<dbReference type="CDD" id="cd22152">
    <property type="entry name" value="F-box_AtAFR-like"/>
    <property type="match status" value="1"/>
</dbReference>
<dbReference type="SUPFAM" id="SSF117281">
    <property type="entry name" value="Kelch motif"/>
    <property type="match status" value="1"/>
</dbReference>
<dbReference type="PANTHER" id="PTHR24414">
    <property type="entry name" value="F-BOX/KELCH-REPEAT PROTEIN SKIP4"/>
    <property type="match status" value="1"/>
</dbReference>
<dbReference type="InterPro" id="IPR050354">
    <property type="entry name" value="F-box/kelch-repeat_ARATH"/>
</dbReference>